<protein>
    <submittedName>
        <fullName evidence="2">Uncharacterized protein</fullName>
    </submittedName>
</protein>
<comment type="caution">
    <text evidence="2">The sequence shown here is derived from an EMBL/GenBank/DDBJ whole genome shotgun (WGS) entry which is preliminary data.</text>
</comment>
<evidence type="ECO:0000313" key="3">
    <source>
        <dbReference type="Proteomes" id="UP001526143"/>
    </source>
</evidence>
<keyword evidence="3" id="KW-1185">Reference proteome</keyword>
<name>A0ABT3AZY4_9CYAN</name>
<evidence type="ECO:0000313" key="2">
    <source>
        <dbReference type="EMBL" id="MCV3214688.1"/>
    </source>
</evidence>
<dbReference type="RefSeq" id="WP_263746263.1">
    <property type="nucleotide sequence ID" value="NZ_JAOWRF010000212.1"/>
</dbReference>
<reference evidence="2 3" key="1">
    <citation type="submission" date="2022-10" db="EMBL/GenBank/DDBJ databases">
        <title>Identification of biosynthetic pathway for the production of the potent trypsin inhibitor radiosumin.</title>
        <authorList>
            <person name="Fewer D.P."/>
            <person name="Delbaje E."/>
            <person name="Ouyang X."/>
            <person name="Agostino P.D."/>
            <person name="Wahlsten M."/>
            <person name="Jokela J."/>
            <person name="Permi P."/>
            <person name="Haapaniemi E."/>
            <person name="Koistinen H."/>
        </authorList>
    </citation>
    <scope>NUCLEOTIDE SEQUENCE [LARGE SCALE GENOMIC DNA]</scope>
    <source>
        <strain evidence="2 3">NIES-515</strain>
    </source>
</reference>
<sequence>MNIHQSTMPFQKNHKNRYKTSREKPLTSSPVCLRMQEELAQELKSVPNWQERLRLALPELIKAWKAAS</sequence>
<proteinExistence type="predicted"/>
<dbReference type="EMBL" id="JAOWRF010000212">
    <property type="protein sequence ID" value="MCV3214688.1"/>
    <property type="molecule type" value="Genomic_DNA"/>
</dbReference>
<dbReference type="Proteomes" id="UP001526143">
    <property type="component" value="Unassembled WGS sequence"/>
</dbReference>
<organism evidence="2 3">
    <name type="scientific">Plectonema radiosum NIES-515</name>
    <dbReference type="NCBI Taxonomy" id="2986073"/>
    <lineage>
        <taxon>Bacteria</taxon>
        <taxon>Bacillati</taxon>
        <taxon>Cyanobacteriota</taxon>
        <taxon>Cyanophyceae</taxon>
        <taxon>Oscillatoriophycideae</taxon>
        <taxon>Oscillatoriales</taxon>
        <taxon>Microcoleaceae</taxon>
        <taxon>Plectonema</taxon>
    </lineage>
</organism>
<feature type="compositionally biased region" description="Polar residues" evidence="1">
    <location>
        <begin position="1"/>
        <end position="10"/>
    </location>
</feature>
<feature type="region of interest" description="Disordered" evidence="1">
    <location>
        <begin position="1"/>
        <end position="29"/>
    </location>
</feature>
<gene>
    <name evidence="2" type="ORF">OGM63_14380</name>
</gene>
<evidence type="ECO:0000256" key="1">
    <source>
        <dbReference type="SAM" id="MobiDB-lite"/>
    </source>
</evidence>
<accession>A0ABT3AZY4</accession>